<dbReference type="GO" id="GO:0008781">
    <property type="term" value="F:N-acylneuraminate cytidylyltransferase activity"/>
    <property type="evidence" value="ECO:0007669"/>
    <property type="project" value="TreeGrafter"/>
</dbReference>
<dbReference type="PANTHER" id="PTHR21485:SF6">
    <property type="entry name" value="N-ACYLNEURAMINATE CYTIDYLYLTRANSFERASE-RELATED"/>
    <property type="match status" value="1"/>
</dbReference>
<proteinExistence type="predicted"/>
<accession>A0A1F4SQJ3</accession>
<dbReference type="PANTHER" id="PTHR21485">
    <property type="entry name" value="HAD SUPERFAMILY MEMBERS CMAS AND KDSC"/>
    <property type="match status" value="1"/>
</dbReference>
<evidence type="ECO:0000313" key="2">
    <source>
        <dbReference type="Proteomes" id="UP000178417"/>
    </source>
</evidence>
<reference evidence="1 2" key="1">
    <citation type="journal article" date="2016" name="Nat. Commun.">
        <title>Thousands of microbial genomes shed light on interconnected biogeochemical processes in an aquifer system.</title>
        <authorList>
            <person name="Anantharaman K."/>
            <person name="Brown C.T."/>
            <person name="Hug L.A."/>
            <person name="Sharon I."/>
            <person name="Castelle C.J."/>
            <person name="Probst A.J."/>
            <person name="Thomas B.C."/>
            <person name="Singh A."/>
            <person name="Wilkins M.J."/>
            <person name="Karaoz U."/>
            <person name="Brodie E.L."/>
            <person name="Williams K.H."/>
            <person name="Hubbard S.S."/>
            <person name="Banfield J.F."/>
        </authorList>
    </citation>
    <scope>NUCLEOTIDE SEQUENCE [LARGE SCALE GENOMIC DNA]</scope>
</reference>
<dbReference type="Pfam" id="PF02348">
    <property type="entry name" value="CTP_transf_3"/>
    <property type="match status" value="1"/>
</dbReference>
<dbReference type="InterPro" id="IPR029044">
    <property type="entry name" value="Nucleotide-diphossugar_trans"/>
</dbReference>
<dbReference type="InterPro" id="IPR003329">
    <property type="entry name" value="Cytidylyl_trans"/>
</dbReference>
<gene>
    <name evidence="1" type="ORF">A2310_07625</name>
</gene>
<sequence length="240" mass="27111">MPKKEKILLTIAARGGSKGVKNKNIRILYGKPLIAYTIMQAKKWGKADRVICSTDSFEIAQIAKKFGAEVPFLRPTALATDTSGKIDVLRHALKSAEQKYNETYSLVIDLDVTAPIRNISDIDGAYKMFIKNKPKSVFSVTACRKNPYFNMVEINHKGIAVLVKKPVSLIKRRQDAPAVYDMNASIYVYDREYLLDKKTKTAISDHSLVWVMDELSSVDIDSELDFQFIEFLILKKLVSL</sequence>
<dbReference type="STRING" id="1802579.A2310_07625"/>
<dbReference type="CDD" id="cd02513">
    <property type="entry name" value="CMP-NeuAc_Synthase"/>
    <property type="match status" value="1"/>
</dbReference>
<protein>
    <recommendedName>
        <fullName evidence="3">Flagellar modification protein B</fullName>
    </recommendedName>
</protein>
<dbReference type="Gene3D" id="3.90.550.10">
    <property type="entry name" value="Spore Coat Polysaccharide Biosynthesis Protein SpsA, Chain A"/>
    <property type="match status" value="1"/>
</dbReference>
<name>A0A1F4SQJ3_UNCSA</name>
<dbReference type="SUPFAM" id="SSF53448">
    <property type="entry name" value="Nucleotide-diphospho-sugar transferases"/>
    <property type="match status" value="1"/>
</dbReference>
<dbReference type="AlphaFoldDB" id="A0A1F4SQJ3"/>
<comment type="caution">
    <text evidence="1">The sequence shown here is derived from an EMBL/GenBank/DDBJ whole genome shotgun (WGS) entry which is preliminary data.</text>
</comment>
<evidence type="ECO:0000313" key="1">
    <source>
        <dbReference type="EMBL" id="OGC22617.1"/>
    </source>
</evidence>
<dbReference type="InterPro" id="IPR050793">
    <property type="entry name" value="CMP-NeuNAc_synthase"/>
</dbReference>
<organism evidence="1 2">
    <name type="scientific">candidate division WOR-1 bacterium RIFOXYB2_FULL_37_13</name>
    <dbReference type="NCBI Taxonomy" id="1802579"/>
    <lineage>
        <taxon>Bacteria</taxon>
        <taxon>Bacillati</taxon>
        <taxon>Saganbacteria</taxon>
    </lineage>
</organism>
<evidence type="ECO:0008006" key="3">
    <source>
        <dbReference type="Google" id="ProtNLM"/>
    </source>
</evidence>
<dbReference type="EMBL" id="MEUB01000027">
    <property type="protein sequence ID" value="OGC22617.1"/>
    <property type="molecule type" value="Genomic_DNA"/>
</dbReference>
<dbReference type="Proteomes" id="UP000178417">
    <property type="component" value="Unassembled WGS sequence"/>
</dbReference>